<dbReference type="GO" id="GO:0003724">
    <property type="term" value="F:RNA helicase activity"/>
    <property type="evidence" value="ECO:0007669"/>
    <property type="project" value="UniProtKB-EC"/>
</dbReference>
<evidence type="ECO:0000256" key="6">
    <source>
        <dbReference type="PROSITE-ProRule" id="PRU00552"/>
    </source>
</evidence>
<feature type="region of interest" description="Disordered" evidence="7">
    <location>
        <begin position="140"/>
        <end position="163"/>
    </location>
</feature>
<evidence type="ECO:0000313" key="11">
    <source>
        <dbReference type="Proteomes" id="UP000053766"/>
    </source>
</evidence>
<protein>
    <recommendedName>
        <fullName evidence="1">RNA helicase</fullName>
        <ecNumber evidence="1">3.6.4.13</ecNumber>
    </recommendedName>
</protein>
<evidence type="ECO:0000256" key="5">
    <source>
        <dbReference type="ARBA" id="ARBA00022840"/>
    </source>
</evidence>
<keyword evidence="2" id="KW-0547">Nucleotide-binding</keyword>
<name>A0A0D8XJ04_DICVI</name>
<dbReference type="PROSITE" id="PS51195">
    <property type="entry name" value="Q_MOTIF"/>
    <property type="match status" value="1"/>
</dbReference>
<keyword evidence="11" id="KW-1185">Reference proteome</keyword>
<evidence type="ECO:0000313" key="10">
    <source>
        <dbReference type="EMBL" id="KJH44578.1"/>
    </source>
</evidence>
<keyword evidence="4" id="KW-0347">Helicase</keyword>
<evidence type="ECO:0000256" key="2">
    <source>
        <dbReference type="ARBA" id="ARBA00022741"/>
    </source>
</evidence>
<dbReference type="InterPro" id="IPR027417">
    <property type="entry name" value="P-loop_NTPase"/>
</dbReference>
<dbReference type="AlphaFoldDB" id="A0A0D8XJ04"/>
<keyword evidence="3" id="KW-0378">Hydrolase</keyword>
<feature type="compositionally biased region" description="Basic and acidic residues" evidence="7">
    <location>
        <begin position="152"/>
        <end position="163"/>
    </location>
</feature>
<feature type="short sequence motif" description="Q motif" evidence="6">
    <location>
        <begin position="343"/>
        <end position="372"/>
    </location>
</feature>
<feature type="domain" description="DEAD-box RNA helicase Q" evidence="9">
    <location>
        <begin position="343"/>
        <end position="372"/>
    </location>
</feature>
<evidence type="ECO:0000256" key="7">
    <source>
        <dbReference type="SAM" id="MobiDB-lite"/>
    </source>
</evidence>
<evidence type="ECO:0000256" key="1">
    <source>
        <dbReference type="ARBA" id="ARBA00012552"/>
    </source>
</evidence>
<dbReference type="GO" id="GO:0016787">
    <property type="term" value="F:hydrolase activity"/>
    <property type="evidence" value="ECO:0007669"/>
    <property type="project" value="UniProtKB-KW"/>
</dbReference>
<dbReference type="InterPro" id="IPR014014">
    <property type="entry name" value="RNA_helicase_DEAD_Q_motif"/>
</dbReference>
<sequence length="399" mass="45944">MSMFSKYSSSEGRNNEKYVGREQCHNNISEHFDRGVCRASYMRNVDDGRETVLILIILAVLLYLSLYDSFLCIYLFCLETRGTRRSNTTAFAVNTVRIHQSNEYGRNSEYHSTGHHRNDDVSVREKHNLKMDRDDIRGSFVQRSGRGGRHGSHIDRDRCESARGDGCRISRNEEFSGNYTQNYDDFYQAGYENNGNDFRRNPRKGCKIDSSNKRFNYNFGGSAEYNQQYRQWSPPSNRSLKRIPPLDVSVNKKSGWTSIEEAEERAITGNTFGTDVVFSRSNKYSERTGSTQVPKNFPPLDWVPDETSIETLFERDFSSSAVFDKNQDDCVTVVGVDDYTQIKSWEDSGLHPQLIKTCVEKCNYRHVRPIQAATIPLVHCCCAETSKNFRFTRICTFIS</sequence>
<dbReference type="Proteomes" id="UP000053766">
    <property type="component" value="Unassembled WGS sequence"/>
</dbReference>
<dbReference type="EC" id="3.6.4.13" evidence="1"/>
<evidence type="ECO:0000256" key="3">
    <source>
        <dbReference type="ARBA" id="ARBA00022801"/>
    </source>
</evidence>
<dbReference type="EMBL" id="KN716462">
    <property type="protein sequence ID" value="KJH44578.1"/>
    <property type="molecule type" value="Genomic_DNA"/>
</dbReference>
<organism evidence="10 11">
    <name type="scientific">Dictyocaulus viviparus</name>
    <name type="common">Bovine lungworm</name>
    <dbReference type="NCBI Taxonomy" id="29172"/>
    <lineage>
        <taxon>Eukaryota</taxon>
        <taxon>Metazoa</taxon>
        <taxon>Ecdysozoa</taxon>
        <taxon>Nematoda</taxon>
        <taxon>Chromadorea</taxon>
        <taxon>Rhabditida</taxon>
        <taxon>Rhabditina</taxon>
        <taxon>Rhabditomorpha</taxon>
        <taxon>Strongyloidea</taxon>
        <taxon>Metastrongylidae</taxon>
        <taxon>Dictyocaulus</taxon>
    </lineage>
</organism>
<keyword evidence="5" id="KW-0067">ATP-binding</keyword>
<accession>A0A0D8XJ04</accession>
<keyword evidence="8" id="KW-0472">Membrane</keyword>
<evidence type="ECO:0000256" key="4">
    <source>
        <dbReference type="ARBA" id="ARBA00022806"/>
    </source>
</evidence>
<feature type="transmembrane region" description="Helical" evidence="8">
    <location>
        <begin position="52"/>
        <end position="76"/>
    </location>
</feature>
<evidence type="ECO:0000256" key="8">
    <source>
        <dbReference type="SAM" id="Phobius"/>
    </source>
</evidence>
<dbReference type="Gene3D" id="3.40.50.300">
    <property type="entry name" value="P-loop containing nucleotide triphosphate hydrolases"/>
    <property type="match status" value="1"/>
</dbReference>
<reference evidence="11" key="2">
    <citation type="journal article" date="2016" name="Sci. Rep.">
        <title>Dictyocaulus viviparus genome, variome and transcriptome elucidate lungworm biology and support future intervention.</title>
        <authorList>
            <person name="McNulty S.N."/>
            <person name="Strube C."/>
            <person name="Rosa B.A."/>
            <person name="Martin J.C."/>
            <person name="Tyagi R."/>
            <person name="Choi Y.J."/>
            <person name="Wang Q."/>
            <person name="Hallsworth Pepin K."/>
            <person name="Zhang X."/>
            <person name="Ozersky P."/>
            <person name="Wilson R.K."/>
            <person name="Sternberg P.W."/>
            <person name="Gasser R.B."/>
            <person name="Mitreva M."/>
        </authorList>
    </citation>
    <scope>NUCLEOTIDE SEQUENCE [LARGE SCALE GENOMIC DNA]</scope>
    <source>
        <strain evidence="11">HannoverDv2000</strain>
    </source>
</reference>
<gene>
    <name evidence="10" type="ORF">DICVIV_09398</name>
</gene>
<dbReference type="STRING" id="29172.A0A0D8XJ04"/>
<dbReference type="GO" id="GO:0005524">
    <property type="term" value="F:ATP binding"/>
    <property type="evidence" value="ECO:0007669"/>
    <property type="project" value="UniProtKB-KW"/>
</dbReference>
<keyword evidence="8" id="KW-0812">Transmembrane</keyword>
<dbReference type="OrthoDB" id="10656338at2759"/>
<proteinExistence type="predicted"/>
<keyword evidence="8" id="KW-1133">Transmembrane helix</keyword>
<evidence type="ECO:0000259" key="9">
    <source>
        <dbReference type="PROSITE" id="PS51195"/>
    </source>
</evidence>
<reference evidence="10 11" key="1">
    <citation type="submission" date="2013-11" db="EMBL/GenBank/DDBJ databases">
        <title>Draft genome of the bovine lungworm Dictyocaulus viviparus.</title>
        <authorList>
            <person name="Mitreva M."/>
        </authorList>
    </citation>
    <scope>NUCLEOTIDE SEQUENCE [LARGE SCALE GENOMIC DNA]</scope>
    <source>
        <strain evidence="10 11">HannoverDv2000</strain>
    </source>
</reference>